<name>A0A9Q3I4A0_9BASI</name>
<keyword evidence="3" id="KW-1185">Reference proteome</keyword>
<accession>A0A9Q3I4A0</accession>
<evidence type="ECO:0000313" key="2">
    <source>
        <dbReference type="EMBL" id="MBW0529136.1"/>
    </source>
</evidence>
<organism evidence="2 3">
    <name type="scientific">Austropuccinia psidii MF-1</name>
    <dbReference type="NCBI Taxonomy" id="1389203"/>
    <lineage>
        <taxon>Eukaryota</taxon>
        <taxon>Fungi</taxon>
        <taxon>Dikarya</taxon>
        <taxon>Basidiomycota</taxon>
        <taxon>Pucciniomycotina</taxon>
        <taxon>Pucciniomycetes</taxon>
        <taxon>Pucciniales</taxon>
        <taxon>Sphaerophragmiaceae</taxon>
        <taxon>Austropuccinia</taxon>
    </lineage>
</organism>
<protein>
    <submittedName>
        <fullName evidence="2">Uncharacterized protein</fullName>
    </submittedName>
</protein>
<proteinExistence type="predicted"/>
<comment type="caution">
    <text evidence="2">The sequence shown here is derived from an EMBL/GenBank/DDBJ whole genome shotgun (WGS) entry which is preliminary data.</text>
</comment>
<sequence>MEEPYSFYGAKAHQLTGFIQSCQVIFHIDPANFFSDRKKVLYSNYLLTGKVEKWIELYPSNISHEKPSYVLNNSKLFATQLLTLFGDPNEKFNVQNWRLEKWAYIHVYRRGLASGLLDQLASHPSTFDNLKKLIDIILELDTRYHEREKEKGGNQEKKPPVSGSNSSRPPQGSYSKRLHQKNKNGKQSQVAKNKPHAALLNKDSKLIGCEKKRRLEECLLAYCGGKHQIEKCYKRSQNKPGSSGGLPIKKGKDLV</sequence>
<gene>
    <name evidence="2" type="ORF">O181_068851</name>
</gene>
<feature type="region of interest" description="Disordered" evidence="1">
    <location>
        <begin position="147"/>
        <end position="197"/>
    </location>
</feature>
<evidence type="ECO:0000313" key="3">
    <source>
        <dbReference type="Proteomes" id="UP000765509"/>
    </source>
</evidence>
<feature type="compositionally biased region" description="Polar residues" evidence="1">
    <location>
        <begin position="162"/>
        <end position="174"/>
    </location>
</feature>
<feature type="region of interest" description="Disordered" evidence="1">
    <location>
        <begin position="234"/>
        <end position="255"/>
    </location>
</feature>
<dbReference type="AlphaFoldDB" id="A0A9Q3I4A0"/>
<reference evidence="2" key="1">
    <citation type="submission" date="2021-03" db="EMBL/GenBank/DDBJ databases">
        <title>Draft genome sequence of rust myrtle Austropuccinia psidii MF-1, a brazilian biotype.</title>
        <authorList>
            <person name="Quecine M.C."/>
            <person name="Pachon D.M.R."/>
            <person name="Bonatelli M.L."/>
            <person name="Correr F.H."/>
            <person name="Franceschini L.M."/>
            <person name="Leite T.F."/>
            <person name="Margarido G.R.A."/>
            <person name="Almeida C.A."/>
            <person name="Ferrarezi J.A."/>
            <person name="Labate C.A."/>
        </authorList>
    </citation>
    <scope>NUCLEOTIDE SEQUENCE</scope>
    <source>
        <strain evidence="2">MF-1</strain>
    </source>
</reference>
<feature type="compositionally biased region" description="Basic and acidic residues" evidence="1">
    <location>
        <begin position="147"/>
        <end position="159"/>
    </location>
</feature>
<dbReference type="Proteomes" id="UP000765509">
    <property type="component" value="Unassembled WGS sequence"/>
</dbReference>
<dbReference type="EMBL" id="AVOT02034894">
    <property type="protein sequence ID" value="MBW0529136.1"/>
    <property type="molecule type" value="Genomic_DNA"/>
</dbReference>
<evidence type="ECO:0000256" key="1">
    <source>
        <dbReference type="SAM" id="MobiDB-lite"/>
    </source>
</evidence>